<dbReference type="STRING" id="1287681.M7SQ51"/>
<sequence length="309" mass="32876">MPKQNASAFNRPQFGCVFDSTPEPVTDFNFDNPFASQPTFRSNSIFHNPGTSDHTGRRFSYFPPDYNQLQEASLEEDQTPPASECTTSPPVHSPPQHTPTPPQTMPPGARSLPTMNNSILATPLMSAQMLPQTSPSNISLNSTPQQTPQQQPQQARQPTSTFTIPPPPLSQQHHVQGQRPLPPPNTITDWFNPPPPFISPYTFGGGGTGGALWGGAGNAPALNGGGGGQNMMNSGGGGSFAQFSELSPERQGSLSQEQQMELYNVLENEGMTDIDTYLSMGMGFTNGNGGGMGVGSVHPNAQVHWAGGS</sequence>
<feature type="compositionally biased region" description="Pro residues" evidence="1">
    <location>
        <begin position="91"/>
        <end position="105"/>
    </location>
</feature>
<feature type="region of interest" description="Disordered" evidence="1">
    <location>
        <begin position="131"/>
        <end position="186"/>
    </location>
</feature>
<feature type="compositionally biased region" description="Low complexity" evidence="1">
    <location>
        <begin position="143"/>
        <end position="161"/>
    </location>
</feature>
<evidence type="ECO:0000313" key="3">
    <source>
        <dbReference type="Proteomes" id="UP000012174"/>
    </source>
</evidence>
<dbReference type="KEGG" id="ela:UCREL1_6431"/>
<keyword evidence="3" id="KW-1185">Reference proteome</keyword>
<dbReference type="AlphaFoldDB" id="M7SQ51"/>
<accession>M7SQ51</accession>
<organism evidence="2 3">
    <name type="scientific">Eutypa lata (strain UCR-EL1)</name>
    <name type="common">Grapevine dieback disease fungus</name>
    <name type="synonym">Eutypa armeniacae</name>
    <dbReference type="NCBI Taxonomy" id="1287681"/>
    <lineage>
        <taxon>Eukaryota</taxon>
        <taxon>Fungi</taxon>
        <taxon>Dikarya</taxon>
        <taxon>Ascomycota</taxon>
        <taxon>Pezizomycotina</taxon>
        <taxon>Sordariomycetes</taxon>
        <taxon>Xylariomycetidae</taxon>
        <taxon>Xylariales</taxon>
        <taxon>Diatrypaceae</taxon>
        <taxon>Eutypa</taxon>
    </lineage>
</organism>
<dbReference type="eggNOG" id="ENOG502RVD5">
    <property type="taxonomic scope" value="Eukaryota"/>
</dbReference>
<evidence type="ECO:0000313" key="2">
    <source>
        <dbReference type="EMBL" id="EMR66578.1"/>
    </source>
</evidence>
<feature type="region of interest" description="Disordered" evidence="1">
    <location>
        <begin position="41"/>
        <end position="115"/>
    </location>
</feature>
<dbReference type="OrthoDB" id="5416384at2759"/>
<dbReference type="Proteomes" id="UP000012174">
    <property type="component" value="Unassembled WGS sequence"/>
</dbReference>
<proteinExistence type="predicted"/>
<reference evidence="3" key="1">
    <citation type="journal article" date="2013" name="Genome Announc.">
        <title>Draft genome sequence of the grapevine dieback fungus Eutypa lata UCR-EL1.</title>
        <authorList>
            <person name="Blanco-Ulate B."/>
            <person name="Rolshausen P.E."/>
            <person name="Cantu D."/>
        </authorList>
    </citation>
    <scope>NUCLEOTIDE SEQUENCE [LARGE SCALE GENOMIC DNA]</scope>
    <source>
        <strain evidence="3">UCR-EL1</strain>
    </source>
</reference>
<dbReference type="HOGENOM" id="CLU_900257_0_0_1"/>
<name>M7SQ51_EUTLA</name>
<dbReference type="EMBL" id="KB706616">
    <property type="protein sequence ID" value="EMR66578.1"/>
    <property type="molecule type" value="Genomic_DNA"/>
</dbReference>
<feature type="compositionally biased region" description="Polar residues" evidence="1">
    <location>
        <begin position="41"/>
        <end position="53"/>
    </location>
</feature>
<gene>
    <name evidence="2" type="ORF">UCREL1_6431</name>
</gene>
<protein>
    <submittedName>
        <fullName evidence="2">Putative fungal specific transcription factor domain-containing protein</fullName>
    </submittedName>
</protein>
<evidence type="ECO:0000256" key="1">
    <source>
        <dbReference type="SAM" id="MobiDB-lite"/>
    </source>
</evidence>
<feature type="compositionally biased region" description="Polar residues" evidence="1">
    <location>
        <begin position="131"/>
        <end position="142"/>
    </location>
</feature>